<evidence type="ECO:0000313" key="2">
    <source>
        <dbReference type="EMBL" id="CEQ41543.1"/>
    </source>
</evidence>
<evidence type="ECO:0000256" key="1">
    <source>
        <dbReference type="SAM" id="Phobius"/>
    </source>
</evidence>
<feature type="transmembrane region" description="Helical" evidence="1">
    <location>
        <begin position="62"/>
        <end position="80"/>
    </location>
</feature>
<proteinExistence type="predicted"/>
<keyword evidence="3" id="KW-1185">Reference proteome</keyword>
<dbReference type="OrthoDB" id="2522208at2759"/>
<reference evidence="3" key="1">
    <citation type="submission" date="2015-02" db="EMBL/GenBank/DDBJ databases">
        <authorList>
            <person name="Gon?alves P."/>
        </authorList>
    </citation>
    <scope>NUCLEOTIDE SEQUENCE [LARGE SCALE GENOMIC DNA]</scope>
</reference>
<feature type="transmembrane region" description="Helical" evidence="1">
    <location>
        <begin position="92"/>
        <end position="114"/>
    </location>
</feature>
<feature type="transmembrane region" description="Helical" evidence="1">
    <location>
        <begin position="249"/>
        <end position="270"/>
    </location>
</feature>
<dbReference type="AlphaFoldDB" id="A0A0D6EP16"/>
<gene>
    <name evidence="2" type="primary">SPOSA6832_03268</name>
</gene>
<name>A0A0D6EP16_SPOSA</name>
<dbReference type="EMBL" id="CENE01000015">
    <property type="protein sequence ID" value="CEQ41543.1"/>
    <property type="molecule type" value="Genomic_DNA"/>
</dbReference>
<keyword evidence="1" id="KW-0812">Transmembrane</keyword>
<accession>A0A0D6EP16</accession>
<feature type="transmembrane region" description="Helical" evidence="1">
    <location>
        <begin position="184"/>
        <end position="212"/>
    </location>
</feature>
<keyword evidence="1" id="KW-1133">Transmembrane helix</keyword>
<feature type="transmembrane region" description="Helical" evidence="1">
    <location>
        <begin position="362"/>
        <end position="382"/>
    </location>
</feature>
<sequence>MAESICQLGQYVAAHTAVLPALLGFSMGARNSLKTYLAVQALPDAPKLEEGELKKFTRKKKAVHALVIAGLVGTEGYLLINGSEAILDIFFRYLFAFVYQSALMGTLFDLTHAFKWSVFRSAGRSLHFCPAAGTVSKPRVLTALAIATALNFAAYYNVHSTFTQFLTIALLYRTLSQAHGRTTFSLRVMLLGMIAWLALTFILSGIVIAAVVKFYGEVEGTFAESGEEAAVEIEDIEYTGFASPAVMGYINLMMPFVFSCGPGVLIAGCFRFDYANANADSPDAFAAPALETVDAPVKRSSRFARFFSRGVVFPTTLTSRFFKPYYTTALWSWLLAQLATFGIFALALPLPAEALSTSAFDLLGLALAIPFLVVGLAITASIRGEFRRLWTYKEVWCPTVDDAAAAEEPDVEEQVPAYSDAVDVSAEKKDALWVDVPEVAIVEEEVAPAYVEIAEPKA</sequence>
<keyword evidence="1" id="KW-0472">Membrane</keyword>
<organism evidence="2 3">
    <name type="scientific">Sporidiobolus salmonicolor</name>
    <name type="common">Yeast-like fungus</name>
    <name type="synonym">Sporobolomyces salmonicolor</name>
    <dbReference type="NCBI Taxonomy" id="5005"/>
    <lineage>
        <taxon>Eukaryota</taxon>
        <taxon>Fungi</taxon>
        <taxon>Dikarya</taxon>
        <taxon>Basidiomycota</taxon>
        <taxon>Pucciniomycotina</taxon>
        <taxon>Microbotryomycetes</taxon>
        <taxon>Sporidiobolales</taxon>
        <taxon>Sporidiobolaceae</taxon>
        <taxon>Sporobolomyces</taxon>
    </lineage>
</organism>
<dbReference type="Proteomes" id="UP000243876">
    <property type="component" value="Unassembled WGS sequence"/>
</dbReference>
<feature type="transmembrane region" description="Helical" evidence="1">
    <location>
        <begin position="330"/>
        <end position="350"/>
    </location>
</feature>
<protein>
    <submittedName>
        <fullName evidence="2">SPOSA6832_03268-mRNA-1:cds</fullName>
    </submittedName>
</protein>
<evidence type="ECO:0000313" key="3">
    <source>
        <dbReference type="Proteomes" id="UP000243876"/>
    </source>
</evidence>